<protein>
    <submittedName>
        <fullName evidence="7">Metallo-beta-lactamase superfamily protein</fullName>
    </submittedName>
</protein>
<dbReference type="Pfam" id="PF14863">
    <property type="entry name" value="Alkyl_sulf_dimr"/>
    <property type="match status" value="1"/>
</dbReference>
<accession>A0A062HU74</accession>
<dbReference type="FunFam" id="3.60.15.30:FF:000001">
    <property type="entry name" value="Alkyl/aryl-sulfatase BDS1"/>
    <property type="match status" value="1"/>
</dbReference>
<dbReference type="InterPro" id="IPR036527">
    <property type="entry name" value="SCP2_sterol-bd_dom_sf"/>
</dbReference>
<dbReference type="GO" id="GO:0018741">
    <property type="term" value="F:linear primary-alkylsulfatase activity"/>
    <property type="evidence" value="ECO:0007669"/>
    <property type="project" value="InterPro"/>
</dbReference>
<dbReference type="SUPFAM" id="SSF55718">
    <property type="entry name" value="SCP-like"/>
    <property type="match status" value="1"/>
</dbReference>
<feature type="domain" description="Metallo-beta-lactamase" evidence="6">
    <location>
        <begin position="129"/>
        <end position="350"/>
    </location>
</feature>
<reference evidence="7 8" key="1">
    <citation type="submission" date="2014-04" db="EMBL/GenBank/DDBJ databases">
        <title>Comparative genomics and transcriptomics to identify genetic mechanisms underlying the emergence of carbapenem resistant Acinetobacter baumannii (CRAb).</title>
        <authorList>
            <person name="Harris A.D."/>
            <person name="Johnson K.J."/>
            <person name="George J."/>
            <person name="Nadendla S."/>
            <person name="Daugherty S.C."/>
            <person name="Parankush S."/>
            <person name="Sadzewicz L."/>
            <person name="Tallon L."/>
            <person name="Sengamalay N."/>
            <person name="Hazen T.H."/>
            <person name="Rasko D.A."/>
        </authorList>
    </citation>
    <scope>NUCLEOTIDE SEQUENCE [LARGE SCALE GENOMIC DNA]</scope>
    <source>
        <strain evidence="7 8">21072</strain>
    </source>
</reference>
<dbReference type="InterPro" id="IPR029228">
    <property type="entry name" value="Alkyl_sulf_dimr"/>
</dbReference>
<dbReference type="CDD" id="cd07710">
    <property type="entry name" value="arylsulfatase_Sdsa1-like_MBL-fold"/>
    <property type="match status" value="1"/>
</dbReference>
<dbReference type="Gene3D" id="3.60.15.30">
    <property type="entry name" value="Metallo-beta-lactamase domain"/>
    <property type="match status" value="1"/>
</dbReference>
<name>A0A062HU74_ACIBA</name>
<feature type="signal peptide" evidence="5">
    <location>
        <begin position="1"/>
        <end position="30"/>
    </location>
</feature>
<keyword evidence="2" id="KW-0378">Hydrolase</keyword>
<organism evidence="7 8">
    <name type="scientific">Acinetobacter baumannii 21072</name>
    <dbReference type="NCBI Taxonomy" id="1310697"/>
    <lineage>
        <taxon>Bacteria</taxon>
        <taxon>Pseudomonadati</taxon>
        <taxon>Pseudomonadota</taxon>
        <taxon>Gammaproteobacteria</taxon>
        <taxon>Moraxellales</taxon>
        <taxon>Moraxellaceae</taxon>
        <taxon>Acinetobacter</taxon>
        <taxon>Acinetobacter calcoaceticus/baumannii complex</taxon>
    </lineage>
</organism>
<dbReference type="InterPro" id="IPR036866">
    <property type="entry name" value="RibonucZ/Hydroxyglut_hydro"/>
</dbReference>
<evidence type="ECO:0000256" key="2">
    <source>
        <dbReference type="ARBA" id="ARBA00022801"/>
    </source>
</evidence>
<evidence type="ECO:0000259" key="6">
    <source>
        <dbReference type="SMART" id="SM00849"/>
    </source>
</evidence>
<dbReference type="PATRIC" id="fig|1310697.3.peg.3765"/>
<evidence type="ECO:0000256" key="5">
    <source>
        <dbReference type="SAM" id="SignalP"/>
    </source>
</evidence>
<comment type="similarity">
    <text evidence="4">Belongs to the metallo-beta-lactamase superfamily. Type III sulfatase family.</text>
</comment>
<dbReference type="Gene3D" id="3.30.1050.10">
    <property type="entry name" value="SCP2 sterol-binding domain"/>
    <property type="match status" value="1"/>
</dbReference>
<dbReference type="EMBL" id="JMOD01000145">
    <property type="protein sequence ID" value="KCY10166.1"/>
    <property type="molecule type" value="Genomic_DNA"/>
</dbReference>
<dbReference type="SMART" id="SM00849">
    <property type="entry name" value="Lactamase_B"/>
    <property type="match status" value="1"/>
</dbReference>
<feature type="chain" id="PRO_5001614851" evidence="5">
    <location>
        <begin position="31"/>
        <end position="658"/>
    </location>
</feature>
<sequence length="658" mass="73307">MVILPKHKAGKLSLYMLTAVVSMISLNTHAQSVKVEKATTNYNNNFAASYELNKKSDIENAVKGFIAKPSGKILNDKNEVVWDFDSFNFLEGDAPESVNPSLWRQAKLNNNIGLFKVSEGIWQIRGFDLANMTLIEGKTGWIIVDTLTSKETAAAAINFARKYLGDKPVSAIIFTHSHVDHFGGALGVLTPEQIKAGNVPVIAPSGFMEEATSENLMVGPAMGRRAGYMYGRALPRNITGLVDNGLGKAVSFGKIGILEPTVLIDEPVKKLTVDGLDLVFYNVPQAEAPAELTFAIPSMKAYCGSEIVAHTLHNLYTLRGAKVRDTLKWVGYLDQALDHTQDTEIFFAQHHWPVWGNKNIQKFITVQRDSYKFIHDQTVRMINAGMNGAEIAEAIKFPETLDQELSIHGYYGTLKHNARAVYQYYMGWFDANPANLDSLPPTQVAKEYVELAGGENAMIQLAQKAYTQANYRWAAELLKHVLNYNPNNKQAKDLQIKTFSQLGYMAEASTWRNFYLTGAMELETGAPRKGVSTEMLLEMFEHTPIERFLESMAASLNADRAKDVDMVINLVFSDLNESYQISVKNSVMHFKAVPKAENVHTTLTLTKPFFLKMVTGQSGALDLMFSKETKIDGSRLDLRRFFSLIDKAPGTFPIVTRK</sequence>
<evidence type="ECO:0000313" key="8">
    <source>
        <dbReference type="Proteomes" id="UP000027327"/>
    </source>
</evidence>
<dbReference type="Proteomes" id="UP000027327">
    <property type="component" value="Unassembled WGS sequence"/>
</dbReference>
<dbReference type="PANTHER" id="PTHR43223:SF1">
    <property type="entry name" value="ALKYL_ARYL-SULFATASE BDS1"/>
    <property type="match status" value="1"/>
</dbReference>
<keyword evidence="3" id="KW-0862">Zinc</keyword>
<evidence type="ECO:0000256" key="1">
    <source>
        <dbReference type="ARBA" id="ARBA00022723"/>
    </source>
</evidence>
<keyword evidence="5" id="KW-0732">Signal</keyword>
<comment type="caution">
    <text evidence="7">The sequence shown here is derived from an EMBL/GenBank/DDBJ whole genome shotgun (WGS) entry which is preliminary data.</text>
</comment>
<dbReference type="Gene3D" id="1.25.40.880">
    <property type="entry name" value="Alkyl sulfatase, dimerisation domain"/>
    <property type="match status" value="1"/>
</dbReference>
<dbReference type="InterPro" id="IPR001279">
    <property type="entry name" value="Metallo-B-lactamas"/>
</dbReference>
<dbReference type="GO" id="GO:0046983">
    <property type="term" value="F:protein dimerization activity"/>
    <property type="evidence" value="ECO:0007669"/>
    <property type="project" value="InterPro"/>
</dbReference>
<evidence type="ECO:0000256" key="4">
    <source>
        <dbReference type="ARBA" id="ARBA00033751"/>
    </source>
</evidence>
<dbReference type="InterPro" id="IPR038536">
    <property type="entry name" value="Alkyl/aryl-sulf_dimr_sf"/>
</dbReference>
<dbReference type="Pfam" id="PF14864">
    <property type="entry name" value="Alkyl_sulf_C"/>
    <property type="match status" value="1"/>
</dbReference>
<dbReference type="InterPro" id="IPR044097">
    <property type="entry name" value="Bds1/SdsA1_MBL-fold"/>
</dbReference>
<dbReference type="PANTHER" id="PTHR43223">
    <property type="entry name" value="ALKYL/ARYL-SULFATASE"/>
    <property type="match status" value="1"/>
</dbReference>
<dbReference type="SUPFAM" id="SSF56281">
    <property type="entry name" value="Metallo-hydrolase/oxidoreductase"/>
    <property type="match status" value="1"/>
</dbReference>
<dbReference type="GO" id="GO:0018909">
    <property type="term" value="P:dodecyl sulfate metabolic process"/>
    <property type="evidence" value="ECO:0007669"/>
    <property type="project" value="InterPro"/>
</dbReference>
<dbReference type="Pfam" id="PF00753">
    <property type="entry name" value="Lactamase_B"/>
    <property type="match status" value="1"/>
</dbReference>
<dbReference type="InterPro" id="IPR029229">
    <property type="entry name" value="Alkyl_sulf_C"/>
</dbReference>
<dbReference type="AlphaFoldDB" id="A0A062HU74"/>
<evidence type="ECO:0000313" key="7">
    <source>
        <dbReference type="EMBL" id="KCY10166.1"/>
    </source>
</evidence>
<dbReference type="InterPro" id="IPR052195">
    <property type="entry name" value="Bact_Alkyl/Aryl-Sulfatase"/>
</dbReference>
<proteinExistence type="inferred from homology"/>
<dbReference type="GO" id="GO:0046872">
    <property type="term" value="F:metal ion binding"/>
    <property type="evidence" value="ECO:0007669"/>
    <property type="project" value="UniProtKB-KW"/>
</dbReference>
<gene>
    <name evidence="7" type="ORF">J596_3994</name>
</gene>
<evidence type="ECO:0000256" key="3">
    <source>
        <dbReference type="ARBA" id="ARBA00022833"/>
    </source>
</evidence>
<dbReference type="RefSeq" id="WP_029574691.1">
    <property type="nucleotide sequence ID" value="NZ_JMOD01000145.1"/>
</dbReference>
<keyword evidence="1" id="KW-0479">Metal-binding</keyword>